<feature type="domain" description="Toprim" evidence="11">
    <location>
        <begin position="434"/>
        <end position="548"/>
    </location>
</feature>
<dbReference type="Gene3D" id="3.40.50.670">
    <property type="match status" value="1"/>
</dbReference>
<keyword evidence="7 10" id="KW-0799">Topoisomerase</keyword>
<dbReference type="PANTHER" id="PTHR45866">
    <property type="entry name" value="DNA GYRASE/TOPOISOMERASE SUBUNIT B"/>
    <property type="match status" value="1"/>
</dbReference>
<dbReference type="InterPro" id="IPR002288">
    <property type="entry name" value="DNA_gyrase_B_C"/>
</dbReference>
<dbReference type="EMBL" id="JAAZQQ010000006">
    <property type="protein sequence ID" value="NKX46226.1"/>
    <property type="molecule type" value="Genomic_DNA"/>
</dbReference>
<dbReference type="SUPFAM" id="SSF55874">
    <property type="entry name" value="ATPase domain of HSP90 chaperone/DNA topoisomerase II/histidine kinase"/>
    <property type="match status" value="1"/>
</dbReference>
<dbReference type="HAMAP" id="MF_00938">
    <property type="entry name" value="ParE_type1"/>
    <property type="match status" value="1"/>
</dbReference>
<dbReference type="EC" id="5.6.2.2" evidence="10"/>
<dbReference type="GO" id="GO:0003677">
    <property type="term" value="F:DNA binding"/>
    <property type="evidence" value="ECO:0007669"/>
    <property type="project" value="UniProtKB-UniRule"/>
</dbReference>
<comment type="similarity">
    <text evidence="10">Belongs to the type II topoisomerase family. ParE type 1 subfamily.</text>
</comment>
<dbReference type="SMART" id="SM00387">
    <property type="entry name" value="HATPase_c"/>
    <property type="match status" value="1"/>
</dbReference>
<comment type="cofactor">
    <cofactor evidence="2">
        <name>Mg(2+)</name>
        <dbReference type="ChEBI" id="CHEBI:18420"/>
    </cofactor>
</comment>
<evidence type="ECO:0000256" key="4">
    <source>
        <dbReference type="ARBA" id="ARBA00022741"/>
    </source>
</evidence>
<comment type="caution">
    <text evidence="12">The sequence shown here is derived from an EMBL/GenBank/DDBJ whole genome shotgun (WGS) entry which is preliminary data.</text>
</comment>
<keyword evidence="9 10" id="KW-0413">Isomerase</keyword>
<dbReference type="GO" id="GO:0006265">
    <property type="term" value="P:DNA topological change"/>
    <property type="evidence" value="ECO:0007669"/>
    <property type="project" value="UniProtKB-UniRule"/>
</dbReference>
<dbReference type="Pfam" id="PF02518">
    <property type="entry name" value="HATPase_c"/>
    <property type="match status" value="1"/>
</dbReference>
<feature type="binding site" evidence="10">
    <location>
        <position position="82"/>
    </location>
    <ligand>
        <name>ATP</name>
        <dbReference type="ChEBI" id="CHEBI:30616"/>
    </ligand>
</feature>
<evidence type="ECO:0000256" key="1">
    <source>
        <dbReference type="ARBA" id="ARBA00000185"/>
    </source>
</evidence>
<dbReference type="GO" id="GO:0007059">
    <property type="term" value="P:chromosome segregation"/>
    <property type="evidence" value="ECO:0007669"/>
    <property type="project" value="UniProtKB-UniRule"/>
</dbReference>
<protein>
    <recommendedName>
        <fullName evidence="10">DNA topoisomerase 4 subunit B</fullName>
        <ecNumber evidence="10">5.6.2.2</ecNumber>
    </recommendedName>
    <alternativeName>
        <fullName evidence="10">Topoisomerase IV subunit B</fullName>
    </alternativeName>
</protein>
<name>A0A7X6H3K0_9RHOB</name>
<dbReference type="PROSITE" id="PS00177">
    <property type="entry name" value="TOPOISOMERASE_II"/>
    <property type="match status" value="1"/>
</dbReference>
<dbReference type="Pfam" id="PF00986">
    <property type="entry name" value="DNA_gyraseB_C"/>
    <property type="match status" value="1"/>
</dbReference>
<dbReference type="AlphaFoldDB" id="A0A7X6H3K0"/>
<accession>A0A7X6H3K0</accession>
<comment type="subunit">
    <text evidence="10">Heterotetramer composed of ParC and ParE.</text>
</comment>
<keyword evidence="5 10" id="KW-0067">ATP-binding</keyword>
<evidence type="ECO:0000256" key="10">
    <source>
        <dbReference type="HAMAP-Rule" id="MF_00938"/>
    </source>
</evidence>
<feature type="binding site" evidence="10">
    <location>
        <position position="354"/>
    </location>
    <ligand>
        <name>ATP</name>
        <dbReference type="ChEBI" id="CHEBI:30616"/>
    </ligand>
</feature>
<gene>
    <name evidence="10 12" type="primary">parE</name>
    <name evidence="12" type="ORF">HCU73_16660</name>
</gene>
<evidence type="ECO:0000256" key="7">
    <source>
        <dbReference type="ARBA" id="ARBA00023029"/>
    </source>
</evidence>
<dbReference type="SMART" id="SM00433">
    <property type="entry name" value="TOP2c"/>
    <property type="match status" value="1"/>
</dbReference>
<dbReference type="InterPro" id="IPR013506">
    <property type="entry name" value="Topo_IIA_bsu_dom2"/>
</dbReference>
<dbReference type="FunFam" id="3.40.50.670:FF:000001">
    <property type="entry name" value="DNA topoisomerase 2"/>
    <property type="match status" value="1"/>
</dbReference>
<organism evidence="12 13">
    <name type="scientific">Roseicyclus persicicus</name>
    <dbReference type="NCBI Taxonomy" id="2650661"/>
    <lineage>
        <taxon>Bacteria</taxon>
        <taxon>Pseudomonadati</taxon>
        <taxon>Pseudomonadota</taxon>
        <taxon>Alphaproteobacteria</taxon>
        <taxon>Rhodobacterales</taxon>
        <taxon>Roseobacteraceae</taxon>
        <taxon>Roseicyclus</taxon>
    </lineage>
</organism>
<feature type="site" description="Interaction with DNA" evidence="10">
    <location>
        <position position="468"/>
    </location>
</feature>
<comment type="catalytic activity">
    <reaction evidence="1 10">
        <text>ATP-dependent breakage, passage and rejoining of double-stranded DNA.</text>
        <dbReference type="EC" id="5.6.2.2"/>
    </reaction>
</comment>
<dbReference type="PANTHER" id="PTHR45866:SF4">
    <property type="entry name" value="DNA TOPOISOMERASE 4 SUBUNIT B"/>
    <property type="match status" value="1"/>
</dbReference>
<feature type="binding site" evidence="10">
    <location>
        <position position="55"/>
    </location>
    <ligand>
        <name>ATP</name>
        <dbReference type="ChEBI" id="CHEBI:30616"/>
    </ligand>
</feature>
<keyword evidence="6" id="KW-0460">Magnesium</keyword>
<dbReference type="InterPro" id="IPR013760">
    <property type="entry name" value="Topo_IIA-like_dom_sf"/>
</dbReference>
<evidence type="ECO:0000256" key="8">
    <source>
        <dbReference type="ARBA" id="ARBA00023125"/>
    </source>
</evidence>
<dbReference type="NCBIfam" id="TIGR01055">
    <property type="entry name" value="parE_Gneg"/>
    <property type="match status" value="1"/>
</dbReference>
<dbReference type="PRINTS" id="PR01098">
    <property type="entry name" value="TOPISMRASE4B"/>
</dbReference>
<keyword evidence="13" id="KW-1185">Reference proteome</keyword>
<dbReference type="SUPFAM" id="SSF54211">
    <property type="entry name" value="Ribosomal protein S5 domain 2-like"/>
    <property type="match status" value="1"/>
</dbReference>
<evidence type="ECO:0000256" key="6">
    <source>
        <dbReference type="ARBA" id="ARBA00022842"/>
    </source>
</evidence>
<dbReference type="Gene3D" id="3.30.230.10">
    <property type="match status" value="1"/>
</dbReference>
<sequence length="653" mass="71548">MADDLLSNTPDPNAYDASSIEVLEGLEPVRKRPGMYIGGTDERALHHLVAEVLDNAMDEAVAGHATRIEVELHEDHSVTIRDNGRGIPVDPHPKFPDKSALEVILCTLHAGGKFSGKAYQTSGGLHGVGVSVVNALSDHLRVEVARNRELFVQEFSRGHPQGPIRAAGHVANRRGTAVTFHADEQIFGHHRFRPARLLKMVRSKAYLFSGVEIRWKTAIDDGETPAEAVFHFPGGLSDYLKETLGSAATYADTPFAGKVEFQPRFGQPGSVEWAINWTPSRDGFIQSYCNTIPTPEGGTHEAGFWAAILKGIRGYGELAGNRKAQNITRDDIVSGAGALVSCFIAEPEFVGQTKDRLATTEAARMVEGAVRDHFDNWLAANTKSAGAILDFLVLRAEERLRRKAEKETARKSATKKLRLPGKLVDCSQSNRDGTELFIVEGDSAGGSAKMARDRTTQALLPLRGKILNVLGAASSKLGQNAEINDLCQALGVGMGTKFNIEDLRYDKVIIMTDADVDGAHIASLLMTFFFTQMRPMIDRGHLYLACPPLFRLTQGAKRVYCLDEAEKDAWLKKGLGGKGKIDVSRFKGLGEMDAKDLKDTTMDPSSRKLIRVSVDEDAPGETGDLVERLMGKKPELRFQYIQENARFVEELDV</sequence>
<dbReference type="Pfam" id="PF00204">
    <property type="entry name" value="DNA_gyraseB"/>
    <property type="match status" value="1"/>
</dbReference>
<dbReference type="PROSITE" id="PS50880">
    <property type="entry name" value="TOPRIM"/>
    <property type="match status" value="1"/>
</dbReference>
<evidence type="ECO:0000313" key="13">
    <source>
        <dbReference type="Proteomes" id="UP000526408"/>
    </source>
</evidence>
<feature type="binding site" evidence="10">
    <location>
        <begin position="124"/>
        <end position="130"/>
    </location>
    <ligand>
        <name>ATP</name>
        <dbReference type="ChEBI" id="CHEBI:30616"/>
    </ligand>
</feature>
<dbReference type="CDD" id="cd00822">
    <property type="entry name" value="TopoII_Trans_DNA_gyrase"/>
    <property type="match status" value="1"/>
</dbReference>
<dbReference type="Pfam" id="PF01751">
    <property type="entry name" value="Toprim"/>
    <property type="match status" value="1"/>
</dbReference>
<feature type="site" description="Interaction with DNA" evidence="10">
    <location>
        <position position="637"/>
    </location>
</feature>
<dbReference type="GO" id="GO:0003918">
    <property type="term" value="F:DNA topoisomerase type II (double strand cut, ATP-hydrolyzing) activity"/>
    <property type="evidence" value="ECO:0007669"/>
    <property type="project" value="UniProtKB-UniRule"/>
</dbReference>
<dbReference type="InterPro" id="IPR006171">
    <property type="entry name" value="TOPRIM_dom"/>
</dbReference>
<dbReference type="GO" id="GO:0005694">
    <property type="term" value="C:chromosome"/>
    <property type="evidence" value="ECO:0007669"/>
    <property type="project" value="InterPro"/>
</dbReference>
<evidence type="ECO:0000259" key="11">
    <source>
        <dbReference type="PROSITE" id="PS50880"/>
    </source>
</evidence>
<dbReference type="RefSeq" id="WP_168624609.1">
    <property type="nucleotide sequence ID" value="NZ_JAAZQQ010000006.1"/>
</dbReference>
<dbReference type="InterPro" id="IPR003594">
    <property type="entry name" value="HATPase_dom"/>
</dbReference>
<dbReference type="InterPro" id="IPR018522">
    <property type="entry name" value="TopoIIA_CS"/>
</dbReference>
<dbReference type="InterPro" id="IPR001241">
    <property type="entry name" value="Topo_IIA"/>
</dbReference>
<dbReference type="InterPro" id="IPR014721">
    <property type="entry name" value="Ribsml_uS5_D2-typ_fold_subgr"/>
</dbReference>
<evidence type="ECO:0000256" key="2">
    <source>
        <dbReference type="ARBA" id="ARBA00001946"/>
    </source>
</evidence>
<dbReference type="CDD" id="cd16928">
    <property type="entry name" value="HATPase_GyrB-like"/>
    <property type="match status" value="1"/>
</dbReference>
<feature type="binding site" evidence="10">
    <location>
        <position position="15"/>
    </location>
    <ligand>
        <name>ATP</name>
        <dbReference type="ChEBI" id="CHEBI:30616"/>
    </ligand>
</feature>
<keyword evidence="4 10" id="KW-0547">Nucleotide-binding</keyword>
<comment type="function">
    <text evidence="10">Topoisomerase IV is essential for chromosome segregation. It relaxes supercoiled DNA. Performs the decatenation events required during the replication of a circular DNA molecule.</text>
</comment>
<evidence type="ECO:0000256" key="5">
    <source>
        <dbReference type="ARBA" id="ARBA00022840"/>
    </source>
</evidence>
<dbReference type="Gene3D" id="3.30.565.10">
    <property type="entry name" value="Histidine kinase-like ATPase, C-terminal domain"/>
    <property type="match status" value="1"/>
</dbReference>
<dbReference type="InterPro" id="IPR036890">
    <property type="entry name" value="HATPase_C_sf"/>
</dbReference>
<dbReference type="GO" id="GO:0005524">
    <property type="term" value="F:ATP binding"/>
    <property type="evidence" value="ECO:0007669"/>
    <property type="project" value="UniProtKB-UniRule"/>
</dbReference>
<keyword evidence="8 10" id="KW-0238">DNA-binding</keyword>
<keyword evidence="3" id="KW-0479">Metal-binding</keyword>
<dbReference type="InterPro" id="IPR020568">
    <property type="entry name" value="Ribosomal_Su5_D2-typ_SF"/>
</dbReference>
<evidence type="ECO:0000313" key="12">
    <source>
        <dbReference type="EMBL" id="NKX46226.1"/>
    </source>
</evidence>
<reference evidence="12 13" key="1">
    <citation type="submission" date="2020-04" db="EMBL/GenBank/DDBJ databases">
        <authorList>
            <person name="Yoon J."/>
        </authorList>
    </citation>
    <scope>NUCLEOTIDE SEQUENCE [LARGE SCALE GENOMIC DNA]</scope>
    <source>
        <strain evidence="12 13">KMU-115</strain>
    </source>
</reference>
<dbReference type="FunFam" id="3.30.565.10:FF:000002">
    <property type="entry name" value="DNA gyrase subunit B"/>
    <property type="match status" value="1"/>
</dbReference>
<dbReference type="GO" id="GO:0046872">
    <property type="term" value="F:metal ion binding"/>
    <property type="evidence" value="ECO:0007669"/>
    <property type="project" value="UniProtKB-KW"/>
</dbReference>
<dbReference type="SUPFAM" id="SSF56719">
    <property type="entry name" value="Type II DNA topoisomerase"/>
    <property type="match status" value="1"/>
</dbReference>
<proteinExistence type="inferred from homology"/>
<dbReference type="PRINTS" id="PR00418">
    <property type="entry name" value="TPI2FAMILY"/>
</dbReference>
<evidence type="ECO:0000256" key="9">
    <source>
        <dbReference type="ARBA" id="ARBA00023235"/>
    </source>
</evidence>
<feature type="site" description="Interaction with DNA" evidence="10">
    <location>
        <position position="520"/>
    </location>
</feature>
<dbReference type="InterPro" id="IPR013759">
    <property type="entry name" value="Topo_IIA_B_C"/>
</dbReference>
<dbReference type="InterPro" id="IPR005737">
    <property type="entry name" value="TopoIV_B_Gneg"/>
</dbReference>
<evidence type="ECO:0000256" key="3">
    <source>
        <dbReference type="ARBA" id="ARBA00022723"/>
    </source>
</evidence>
<dbReference type="Proteomes" id="UP000526408">
    <property type="component" value="Unassembled WGS sequence"/>
</dbReference>